<organism evidence="8 9">
    <name type="scientific">Paenibacillus mellifer</name>
    <dbReference type="NCBI Taxonomy" id="2937794"/>
    <lineage>
        <taxon>Bacteria</taxon>
        <taxon>Bacillati</taxon>
        <taxon>Bacillota</taxon>
        <taxon>Bacilli</taxon>
        <taxon>Bacillales</taxon>
        <taxon>Paenibacillaceae</taxon>
        <taxon>Paenibacillus</taxon>
    </lineage>
</organism>
<dbReference type="PANTHER" id="PTHR43266">
    <property type="entry name" value="MACROLIDE-EFFLUX PROTEIN"/>
    <property type="match status" value="1"/>
</dbReference>
<comment type="caution">
    <text evidence="8">The sequence shown here is derived from an EMBL/GenBank/DDBJ whole genome shotgun (WGS) entry which is preliminary data.</text>
</comment>
<evidence type="ECO:0000256" key="3">
    <source>
        <dbReference type="ARBA" id="ARBA00022475"/>
    </source>
</evidence>
<name>A0A9X2BMI8_9BACL</name>
<dbReference type="PANTHER" id="PTHR43266:SF2">
    <property type="entry name" value="MAJOR FACILITATOR SUPERFAMILY (MFS) PROFILE DOMAIN-CONTAINING PROTEIN"/>
    <property type="match status" value="1"/>
</dbReference>
<keyword evidence="2" id="KW-0813">Transport</keyword>
<feature type="transmembrane region" description="Helical" evidence="7">
    <location>
        <begin position="329"/>
        <end position="354"/>
    </location>
</feature>
<dbReference type="SUPFAM" id="SSF103473">
    <property type="entry name" value="MFS general substrate transporter"/>
    <property type="match status" value="1"/>
</dbReference>
<feature type="transmembrane region" description="Helical" evidence="7">
    <location>
        <begin position="21"/>
        <end position="43"/>
    </location>
</feature>
<dbReference type="GO" id="GO:0022857">
    <property type="term" value="F:transmembrane transporter activity"/>
    <property type="evidence" value="ECO:0007669"/>
    <property type="project" value="InterPro"/>
</dbReference>
<feature type="transmembrane region" description="Helical" evidence="7">
    <location>
        <begin position="237"/>
        <end position="255"/>
    </location>
</feature>
<comment type="subcellular location">
    <subcellularLocation>
        <location evidence="1">Cell membrane</location>
        <topology evidence="1">Multi-pass membrane protein</topology>
    </subcellularLocation>
</comment>
<feature type="transmembrane region" description="Helical" evidence="7">
    <location>
        <begin position="366"/>
        <end position="385"/>
    </location>
</feature>
<feature type="transmembrane region" description="Helical" evidence="7">
    <location>
        <begin position="55"/>
        <end position="75"/>
    </location>
</feature>
<proteinExistence type="predicted"/>
<feature type="transmembrane region" description="Helical" evidence="7">
    <location>
        <begin position="87"/>
        <end position="109"/>
    </location>
</feature>
<dbReference type="Proteomes" id="UP001139534">
    <property type="component" value="Unassembled WGS sequence"/>
</dbReference>
<dbReference type="RefSeq" id="WP_248549985.1">
    <property type="nucleotide sequence ID" value="NZ_JALPRK010000001.1"/>
</dbReference>
<dbReference type="InterPro" id="IPR011701">
    <property type="entry name" value="MFS"/>
</dbReference>
<evidence type="ECO:0000256" key="4">
    <source>
        <dbReference type="ARBA" id="ARBA00022692"/>
    </source>
</evidence>
<keyword evidence="9" id="KW-1185">Reference proteome</keyword>
<keyword evidence="6 7" id="KW-0472">Membrane</keyword>
<dbReference type="InterPro" id="IPR036259">
    <property type="entry name" value="MFS_trans_sf"/>
</dbReference>
<protein>
    <submittedName>
        <fullName evidence="8">MFS transporter</fullName>
    </submittedName>
</protein>
<keyword evidence="4 7" id="KW-0812">Transmembrane</keyword>
<feature type="transmembrane region" description="Helical" evidence="7">
    <location>
        <begin position="275"/>
        <end position="295"/>
    </location>
</feature>
<feature type="transmembrane region" description="Helical" evidence="7">
    <location>
        <begin position="397"/>
        <end position="420"/>
    </location>
</feature>
<dbReference type="CDD" id="cd06173">
    <property type="entry name" value="MFS_MefA_like"/>
    <property type="match status" value="1"/>
</dbReference>
<evidence type="ECO:0000256" key="2">
    <source>
        <dbReference type="ARBA" id="ARBA00022448"/>
    </source>
</evidence>
<evidence type="ECO:0000256" key="6">
    <source>
        <dbReference type="ARBA" id="ARBA00023136"/>
    </source>
</evidence>
<dbReference type="Gene3D" id="1.20.1250.20">
    <property type="entry name" value="MFS general substrate transporter like domains"/>
    <property type="match status" value="1"/>
</dbReference>
<evidence type="ECO:0000313" key="8">
    <source>
        <dbReference type="EMBL" id="MCK8485734.1"/>
    </source>
</evidence>
<dbReference type="GO" id="GO:0005886">
    <property type="term" value="C:plasma membrane"/>
    <property type="evidence" value="ECO:0007669"/>
    <property type="project" value="UniProtKB-SubCell"/>
</dbReference>
<evidence type="ECO:0000313" key="9">
    <source>
        <dbReference type="Proteomes" id="UP001139534"/>
    </source>
</evidence>
<evidence type="ECO:0000256" key="5">
    <source>
        <dbReference type="ARBA" id="ARBA00022989"/>
    </source>
</evidence>
<sequence>MMGNVQAGFSGLLRNKIFTRIYAAYTAATFGDWFDMLAIQVLVGYRWEAGPLMLALIPVTNALPSVLLGSLAGVAADRINQLKLMRLCDLLTAVLTLLILLAPNMLWLLPVLTLRATLSTFLIPAQQSLTRSIVREDQLFQATSLNGFVNQGSKIAGPLLGGFALALLTPEWCILLNACFRMLSLLTLLTIKKAEVEFKKAGLNPASSSSSAPETAVDTSLRTMWLEGLSFILKTRLLLVTLLFGFVATTAIQMIDFQFTSLFREIAPLKEAYLSWMVAAAGIGAVLVIAVLNRWNKGAAGYAWKFGAGYGLMGIAVGGLGLIPTGSAAFPILLLGFGLGVGNGLVVVTFNYCLQKETPPEMVGRVFGIQTSLLGVVMFVAPLLGGLLVERIGPGTTFVYLGGVIGALGLLVLALGKVLWRAETASVVRSDVERTTEGV</sequence>
<dbReference type="Pfam" id="PF07690">
    <property type="entry name" value="MFS_1"/>
    <property type="match status" value="1"/>
</dbReference>
<dbReference type="EMBL" id="JALPRK010000001">
    <property type="protein sequence ID" value="MCK8485734.1"/>
    <property type="molecule type" value="Genomic_DNA"/>
</dbReference>
<accession>A0A9X2BMI8</accession>
<evidence type="ECO:0000256" key="7">
    <source>
        <dbReference type="SAM" id="Phobius"/>
    </source>
</evidence>
<gene>
    <name evidence="8" type="ORF">M0651_00935</name>
</gene>
<dbReference type="AlphaFoldDB" id="A0A9X2BMI8"/>
<keyword evidence="3" id="KW-1003">Cell membrane</keyword>
<keyword evidence="5 7" id="KW-1133">Transmembrane helix</keyword>
<reference evidence="8" key="1">
    <citation type="submission" date="2022-04" db="EMBL/GenBank/DDBJ databases">
        <authorList>
            <person name="Seo M.-J."/>
        </authorList>
    </citation>
    <scope>NUCLEOTIDE SEQUENCE</scope>
    <source>
        <strain evidence="8">MBLB2552</strain>
    </source>
</reference>
<evidence type="ECO:0000256" key="1">
    <source>
        <dbReference type="ARBA" id="ARBA00004651"/>
    </source>
</evidence>
<feature type="transmembrane region" description="Helical" evidence="7">
    <location>
        <begin position="302"/>
        <end position="323"/>
    </location>
</feature>